<proteinExistence type="predicted"/>
<evidence type="ECO:0000313" key="1">
    <source>
        <dbReference type="EMBL" id="MCH6172250.1"/>
    </source>
</evidence>
<reference evidence="1 2" key="1">
    <citation type="submission" date="2022-03" db="EMBL/GenBank/DDBJ databases">
        <title>Pseudonocardia alaer sp. nov., a novel actinomycete isolated from reed forest soil.</title>
        <authorList>
            <person name="Wang L."/>
        </authorList>
    </citation>
    <scope>NUCLEOTIDE SEQUENCE [LARGE SCALE GENOMIC DNA]</scope>
    <source>
        <strain evidence="1 2">Y-16303</strain>
    </source>
</reference>
<protein>
    <recommendedName>
        <fullName evidence="3">DUF1059 domain-containing protein</fullName>
    </recommendedName>
</protein>
<accession>A0ABS9TUL4</accession>
<sequence length="54" mass="5718">MDSSPKPSMSRTCPWCASTSVVAFSEEGLVRALVRHLEACRGDGSDIQAPGPAR</sequence>
<dbReference type="EMBL" id="JAKXMK010000061">
    <property type="protein sequence ID" value="MCH6172250.1"/>
    <property type="molecule type" value="Genomic_DNA"/>
</dbReference>
<organism evidence="1 2">
    <name type="scientific">Pseudonocardia alaniniphila</name>
    <dbReference type="NCBI Taxonomy" id="75291"/>
    <lineage>
        <taxon>Bacteria</taxon>
        <taxon>Bacillati</taxon>
        <taxon>Actinomycetota</taxon>
        <taxon>Actinomycetes</taxon>
        <taxon>Pseudonocardiales</taxon>
        <taxon>Pseudonocardiaceae</taxon>
        <taxon>Pseudonocardia</taxon>
    </lineage>
</organism>
<name>A0ABS9TUL4_9PSEU</name>
<dbReference type="RefSeq" id="WP_241043055.1">
    <property type="nucleotide sequence ID" value="NZ_BAAAJF010000070.1"/>
</dbReference>
<keyword evidence="2" id="KW-1185">Reference proteome</keyword>
<comment type="caution">
    <text evidence="1">The sequence shown here is derived from an EMBL/GenBank/DDBJ whole genome shotgun (WGS) entry which is preliminary data.</text>
</comment>
<gene>
    <name evidence="1" type="ORF">MMF94_41795</name>
</gene>
<evidence type="ECO:0000313" key="2">
    <source>
        <dbReference type="Proteomes" id="UP001299970"/>
    </source>
</evidence>
<dbReference type="Proteomes" id="UP001299970">
    <property type="component" value="Unassembled WGS sequence"/>
</dbReference>
<evidence type="ECO:0008006" key="3">
    <source>
        <dbReference type="Google" id="ProtNLM"/>
    </source>
</evidence>